<dbReference type="GO" id="GO:0016075">
    <property type="term" value="P:rRNA catabolic process"/>
    <property type="evidence" value="ECO:0007669"/>
    <property type="project" value="TreeGrafter"/>
</dbReference>
<dbReference type="Pfam" id="PF01138">
    <property type="entry name" value="RNase_PH"/>
    <property type="match status" value="1"/>
</dbReference>
<gene>
    <name evidence="4" type="ORF">RND71_043666</name>
</gene>
<dbReference type="InterPro" id="IPR050080">
    <property type="entry name" value="RNase_PH"/>
</dbReference>
<evidence type="ECO:0000259" key="2">
    <source>
        <dbReference type="Pfam" id="PF01138"/>
    </source>
</evidence>
<dbReference type="InterPro" id="IPR036345">
    <property type="entry name" value="ExoRNase_PH_dom2_sf"/>
</dbReference>
<accession>A0AAE1QRA3</accession>
<dbReference type="AlphaFoldDB" id="A0AAE1QRA3"/>
<dbReference type="Proteomes" id="UP001291623">
    <property type="component" value="Unassembled WGS sequence"/>
</dbReference>
<comment type="similarity">
    <text evidence="1">Belongs to the RNase PH family.</text>
</comment>
<feature type="domain" description="Exoribonuclease phosphorolytic" evidence="2">
    <location>
        <begin position="34"/>
        <end position="113"/>
    </location>
</feature>
<dbReference type="SUPFAM" id="SSF55666">
    <property type="entry name" value="Ribonuclease PH domain 2-like"/>
    <property type="match status" value="1"/>
</dbReference>
<dbReference type="Gene3D" id="3.30.230.70">
    <property type="entry name" value="GHMP Kinase, N-terminal domain"/>
    <property type="match status" value="2"/>
</dbReference>
<evidence type="ECO:0000313" key="4">
    <source>
        <dbReference type="EMBL" id="KAK4336662.1"/>
    </source>
</evidence>
<dbReference type="InterPro" id="IPR027408">
    <property type="entry name" value="PNPase/RNase_PH_dom_sf"/>
</dbReference>
<sequence length="238" mass="26587">MTAVGATNVGSIKIYFDKLLTDEGYRVDGRKKNEIRKFNCKLGVFEQADGSAYVEMGNTKVLAAVYGPHDIRFKKSKSLHDKAFINCQYSMATFSTNERKKKPRGDFRAIEITNKVLQFDGSSFSACINAATLAITHAGIPIKDIVCACSAGLVSDQTITDVNYQEESIGIIPILTTAILPKDKQILSLEQTGRIQIDSLNQLMDAAMEGCQDIYHLLKQYRHLLKYLNKFQHDQLLP</sequence>
<reference evidence="4" key="1">
    <citation type="submission" date="2023-12" db="EMBL/GenBank/DDBJ databases">
        <title>Genome assembly of Anisodus tanguticus.</title>
        <authorList>
            <person name="Wang Y.-J."/>
        </authorList>
    </citation>
    <scope>NUCLEOTIDE SEQUENCE</scope>
    <source>
        <strain evidence="4">KB-2021</strain>
        <tissue evidence="4">Leaf</tissue>
    </source>
</reference>
<feature type="domain" description="Exoribonuclease phosphorolytic" evidence="3">
    <location>
        <begin position="144"/>
        <end position="210"/>
    </location>
</feature>
<dbReference type="GO" id="GO:0000176">
    <property type="term" value="C:nuclear exosome (RNase complex)"/>
    <property type="evidence" value="ECO:0007669"/>
    <property type="project" value="TreeGrafter"/>
</dbReference>
<name>A0AAE1QRA3_9SOLA</name>
<dbReference type="Pfam" id="PF03725">
    <property type="entry name" value="RNase_PH_C"/>
    <property type="match status" value="1"/>
</dbReference>
<dbReference type="InterPro" id="IPR020568">
    <property type="entry name" value="Ribosomal_Su5_D2-typ_SF"/>
</dbReference>
<dbReference type="GO" id="GO:0071028">
    <property type="term" value="P:nuclear mRNA surveillance"/>
    <property type="evidence" value="ECO:0007669"/>
    <property type="project" value="TreeGrafter"/>
</dbReference>
<dbReference type="PANTHER" id="PTHR11953">
    <property type="entry name" value="EXOSOME COMPLEX COMPONENT"/>
    <property type="match status" value="1"/>
</dbReference>
<evidence type="ECO:0000256" key="1">
    <source>
        <dbReference type="ARBA" id="ARBA00006678"/>
    </source>
</evidence>
<dbReference type="GO" id="GO:0003723">
    <property type="term" value="F:RNA binding"/>
    <property type="evidence" value="ECO:0007669"/>
    <property type="project" value="TreeGrafter"/>
</dbReference>
<dbReference type="InterPro" id="IPR001247">
    <property type="entry name" value="ExoRNase_PH_dom1"/>
</dbReference>
<dbReference type="PANTHER" id="PTHR11953:SF0">
    <property type="entry name" value="EXOSOME COMPLEX COMPONENT RRP41"/>
    <property type="match status" value="1"/>
</dbReference>
<dbReference type="EMBL" id="JAVYJV010000107">
    <property type="protein sequence ID" value="KAK4336662.1"/>
    <property type="molecule type" value="Genomic_DNA"/>
</dbReference>
<keyword evidence="5" id="KW-1185">Reference proteome</keyword>
<comment type="caution">
    <text evidence="4">The sequence shown here is derived from an EMBL/GenBank/DDBJ whole genome shotgun (WGS) entry which is preliminary data.</text>
</comment>
<evidence type="ECO:0000313" key="5">
    <source>
        <dbReference type="Proteomes" id="UP001291623"/>
    </source>
</evidence>
<dbReference type="GO" id="GO:0000177">
    <property type="term" value="C:cytoplasmic exosome (RNase complex)"/>
    <property type="evidence" value="ECO:0007669"/>
    <property type="project" value="TreeGrafter"/>
</dbReference>
<evidence type="ECO:0000259" key="3">
    <source>
        <dbReference type="Pfam" id="PF03725"/>
    </source>
</evidence>
<dbReference type="SUPFAM" id="SSF54211">
    <property type="entry name" value="Ribosomal protein S5 domain 2-like"/>
    <property type="match status" value="1"/>
</dbReference>
<dbReference type="GO" id="GO:0071051">
    <property type="term" value="P:poly(A)-dependent snoRNA 3'-end processing"/>
    <property type="evidence" value="ECO:0007669"/>
    <property type="project" value="TreeGrafter"/>
</dbReference>
<dbReference type="InterPro" id="IPR015847">
    <property type="entry name" value="ExoRNase_PH_dom2"/>
</dbReference>
<dbReference type="GO" id="GO:0034475">
    <property type="term" value="P:U4 snRNA 3'-end processing"/>
    <property type="evidence" value="ECO:0007669"/>
    <property type="project" value="TreeGrafter"/>
</dbReference>
<dbReference type="GO" id="GO:0005730">
    <property type="term" value="C:nucleolus"/>
    <property type="evidence" value="ECO:0007669"/>
    <property type="project" value="TreeGrafter"/>
</dbReference>
<proteinExistence type="inferred from homology"/>
<protein>
    <submittedName>
        <fullName evidence="4">Uncharacterized protein</fullName>
    </submittedName>
</protein>
<dbReference type="CDD" id="cd11370">
    <property type="entry name" value="RNase_PH_RRP41"/>
    <property type="match status" value="1"/>
</dbReference>
<organism evidence="4 5">
    <name type="scientific">Anisodus tanguticus</name>
    <dbReference type="NCBI Taxonomy" id="243964"/>
    <lineage>
        <taxon>Eukaryota</taxon>
        <taxon>Viridiplantae</taxon>
        <taxon>Streptophyta</taxon>
        <taxon>Embryophyta</taxon>
        <taxon>Tracheophyta</taxon>
        <taxon>Spermatophyta</taxon>
        <taxon>Magnoliopsida</taxon>
        <taxon>eudicotyledons</taxon>
        <taxon>Gunneridae</taxon>
        <taxon>Pentapetalae</taxon>
        <taxon>asterids</taxon>
        <taxon>lamiids</taxon>
        <taxon>Solanales</taxon>
        <taxon>Solanaceae</taxon>
        <taxon>Solanoideae</taxon>
        <taxon>Hyoscyameae</taxon>
        <taxon>Anisodus</taxon>
    </lineage>
</organism>